<sequence length="105" mass="12336">MSLLLFTCQCTRFDELNVLSIGFFMLLLYVLLLFFLLYVLLLYWSLQGFLADKNYGVKKNLLRVLKTPTGKKFFSRLITIVVMFISILNVLIFQPSNKIRVFKLN</sequence>
<accession>A0A426Y9C6</accession>
<keyword evidence="1" id="KW-0812">Transmembrane</keyword>
<evidence type="ECO:0000313" key="2">
    <source>
        <dbReference type="EMBL" id="RRT48325.1"/>
    </source>
</evidence>
<reference evidence="2 3" key="1">
    <citation type="journal article" date="2014" name="Agronomy (Basel)">
        <title>A Draft Genome Sequence for Ensete ventricosum, the Drought-Tolerant Tree Against Hunger.</title>
        <authorList>
            <person name="Harrison J."/>
            <person name="Moore K.A."/>
            <person name="Paszkiewicz K."/>
            <person name="Jones T."/>
            <person name="Grant M."/>
            <person name="Ambacheew D."/>
            <person name="Muzemil S."/>
            <person name="Studholme D.J."/>
        </authorList>
    </citation>
    <scope>NUCLEOTIDE SEQUENCE [LARGE SCALE GENOMIC DNA]</scope>
</reference>
<name>A0A426Y9C6_ENSVE</name>
<keyword evidence="1" id="KW-0472">Membrane</keyword>
<comment type="caution">
    <text evidence="2">The sequence shown here is derived from an EMBL/GenBank/DDBJ whole genome shotgun (WGS) entry which is preliminary data.</text>
</comment>
<evidence type="ECO:0000313" key="3">
    <source>
        <dbReference type="Proteomes" id="UP000287651"/>
    </source>
</evidence>
<organism evidence="2 3">
    <name type="scientific">Ensete ventricosum</name>
    <name type="common">Abyssinian banana</name>
    <name type="synonym">Musa ensete</name>
    <dbReference type="NCBI Taxonomy" id="4639"/>
    <lineage>
        <taxon>Eukaryota</taxon>
        <taxon>Viridiplantae</taxon>
        <taxon>Streptophyta</taxon>
        <taxon>Embryophyta</taxon>
        <taxon>Tracheophyta</taxon>
        <taxon>Spermatophyta</taxon>
        <taxon>Magnoliopsida</taxon>
        <taxon>Liliopsida</taxon>
        <taxon>Zingiberales</taxon>
        <taxon>Musaceae</taxon>
        <taxon>Ensete</taxon>
    </lineage>
</organism>
<feature type="transmembrane region" description="Helical" evidence="1">
    <location>
        <begin position="21"/>
        <end position="44"/>
    </location>
</feature>
<proteinExistence type="predicted"/>
<evidence type="ECO:0000256" key="1">
    <source>
        <dbReference type="SAM" id="Phobius"/>
    </source>
</evidence>
<feature type="transmembrane region" description="Helical" evidence="1">
    <location>
        <begin position="73"/>
        <end position="93"/>
    </location>
</feature>
<dbReference type="EMBL" id="AMZH03014027">
    <property type="protein sequence ID" value="RRT48325.1"/>
    <property type="molecule type" value="Genomic_DNA"/>
</dbReference>
<gene>
    <name evidence="2" type="ORF">B296_00034904</name>
</gene>
<dbReference type="AlphaFoldDB" id="A0A426Y9C6"/>
<dbReference type="Proteomes" id="UP000287651">
    <property type="component" value="Unassembled WGS sequence"/>
</dbReference>
<protein>
    <submittedName>
        <fullName evidence="2">Uncharacterized protein</fullName>
    </submittedName>
</protein>
<keyword evidence="1" id="KW-1133">Transmembrane helix</keyword>